<protein>
    <submittedName>
        <fullName evidence="1">Uncharacterized protein</fullName>
    </submittedName>
</protein>
<dbReference type="EMBL" id="BSPO01000003">
    <property type="protein sequence ID" value="GLS84094.1"/>
    <property type="molecule type" value="Genomic_DNA"/>
</dbReference>
<organism evidence="1 2">
    <name type="scientific">Paraferrimonas haliotis</name>
    <dbReference type="NCBI Taxonomy" id="2013866"/>
    <lineage>
        <taxon>Bacteria</taxon>
        <taxon>Pseudomonadati</taxon>
        <taxon>Pseudomonadota</taxon>
        <taxon>Gammaproteobacteria</taxon>
        <taxon>Alteromonadales</taxon>
        <taxon>Ferrimonadaceae</taxon>
        <taxon>Paraferrimonas</taxon>
    </lineage>
</organism>
<dbReference type="AlphaFoldDB" id="A0AA37WXZ2"/>
<name>A0AA37WXZ2_9GAMM</name>
<sequence length="57" mass="6826">MAELRLRQPLTRTHKVHSLAKSTIRFLVESHLLDIYKIEWETYTVARLAFMAENIRK</sequence>
<dbReference type="Proteomes" id="UP001157439">
    <property type="component" value="Unassembled WGS sequence"/>
</dbReference>
<accession>A0AA37WXZ2</accession>
<evidence type="ECO:0000313" key="1">
    <source>
        <dbReference type="EMBL" id="GLS84094.1"/>
    </source>
</evidence>
<comment type="caution">
    <text evidence="1">The sequence shown here is derived from an EMBL/GenBank/DDBJ whole genome shotgun (WGS) entry which is preliminary data.</text>
</comment>
<reference evidence="1 2" key="1">
    <citation type="journal article" date="2014" name="Int. J. Syst. Evol. Microbiol.">
        <title>Complete genome sequence of Corynebacterium casei LMG S-19264T (=DSM 44701T), isolated from a smear-ripened cheese.</title>
        <authorList>
            <consortium name="US DOE Joint Genome Institute (JGI-PGF)"/>
            <person name="Walter F."/>
            <person name="Albersmeier A."/>
            <person name="Kalinowski J."/>
            <person name="Ruckert C."/>
        </authorList>
    </citation>
    <scope>NUCLEOTIDE SEQUENCE [LARGE SCALE GENOMIC DNA]</scope>
    <source>
        <strain evidence="1 2">NBRC 112785</strain>
    </source>
</reference>
<evidence type="ECO:0000313" key="2">
    <source>
        <dbReference type="Proteomes" id="UP001157439"/>
    </source>
</evidence>
<proteinExistence type="predicted"/>
<keyword evidence="2" id="KW-1185">Reference proteome</keyword>
<gene>
    <name evidence="1" type="ORF">GCM10007894_20710</name>
</gene>